<evidence type="ECO:0000313" key="1">
    <source>
        <dbReference type="EMBL" id="MBE6421835.1"/>
    </source>
</evidence>
<dbReference type="InterPro" id="IPR012833">
    <property type="entry name" value="NrdD"/>
</dbReference>
<dbReference type="EMBL" id="SUVG01000008">
    <property type="protein sequence ID" value="MBE6421835.1"/>
    <property type="molecule type" value="Genomic_DNA"/>
</dbReference>
<name>A0A928DRX5_9BACT</name>
<dbReference type="GO" id="GO:0006260">
    <property type="term" value="P:DNA replication"/>
    <property type="evidence" value="ECO:0007669"/>
    <property type="project" value="InterPro"/>
</dbReference>
<accession>A0A928DRX5</accession>
<proteinExistence type="predicted"/>
<dbReference type="Proteomes" id="UP000725649">
    <property type="component" value="Unassembled WGS sequence"/>
</dbReference>
<evidence type="ECO:0000313" key="2">
    <source>
        <dbReference type="Proteomes" id="UP000725649"/>
    </source>
</evidence>
<gene>
    <name evidence="1" type="ORF">E7027_06925</name>
</gene>
<comment type="caution">
    <text evidence="1">The sequence shown here is derived from an EMBL/GenBank/DDBJ whole genome shotgun (WGS) entry which is preliminary data.</text>
</comment>
<sequence length="60" mass="6809">MESKENLEKQLAAAKQELAEVKGTPCEVYSRVCGYLRPVQGYNKGKQEEFALRKKMVAEC</sequence>
<dbReference type="Pfam" id="PF13597">
    <property type="entry name" value="NRDD"/>
    <property type="match status" value="1"/>
</dbReference>
<reference evidence="1" key="1">
    <citation type="submission" date="2019-04" db="EMBL/GenBank/DDBJ databases">
        <title>Evolution of Biomass-Degrading Anaerobic Consortia Revealed by Metagenomics.</title>
        <authorList>
            <person name="Peng X."/>
        </authorList>
    </citation>
    <scope>NUCLEOTIDE SEQUENCE</scope>
    <source>
        <strain evidence="1">SIG66</strain>
    </source>
</reference>
<dbReference type="GO" id="GO:0008998">
    <property type="term" value="F:ribonucleoside-triphosphate reductase (thioredoxin) activity"/>
    <property type="evidence" value="ECO:0007669"/>
    <property type="project" value="InterPro"/>
</dbReference>
<dbReference type="AlphaFoldDB" id="A0A928DRX5"/>
<protein>
    <submittedName>
        <fullName evidence="1">Uncharacterized protein</fullName>
    </submittedName>
</protein>
<organism evidence="1 2">
    <name type="scientific">Candidatus Avelusimicrobium gallicola</name>
    <dbReference type="NCBI Taxonomy" id="2562704"/>
    <lineage>
        <taxon>Bacteria</taxon>
        <taxon>Pseudomonadati</taxon>
        <taxon>Elusimicrobiota</taxon>
        <taxon>Elusimicrobia</taxon>
        <taxon>Elusimicrobiales</taxon>
        <taxon>Elusimicrobiaceae</taxon>
        <taxon>Candidatus Avelusimicrobium</taxon>
    </lineage>
</organism>